<feature type="binding site" evidence="13 14">
    <location>
        <position position="269"/>
    </location>
    <ligand>
        <name>[2Fe-2S] cluster</name>
        <dbReference type="ChEBI" id="CHEBI:190135"/>
    </ligand>
</feature>
<keyword evidence="8 13" id="KW-0479">Metal-binding</keyword>
<comment type="pathway">
    <text evidence="1 13">Cofactor biosynthesis; biotin biosynthesis; biotin from 7,8-diaminononanoate: step 2/2.</text>
</comment>
<dbReference type="InterPro" id="IPR006638">
    <property type="entry name" value="Elp3/MiaA/NifB-like_rSAM"/>
</dbReference>
<dbReference type="GO" id="GO:0004076">
    <property type="term" value="F:biotin synthase activity"/>
    <property type="evidence" value="ECO:0007669"/>
    <property type="project" value="UniProtKB-UniRule"/>
</dbReference>
<dbReference type="SFLD" id="SFLDG01278">
    <property type="entry name" value="biotin_synthase_like"/>
    <property type="match status" value="1"/>
</dbReference>
<keyword evidence="9 13" id="KW-0093">Biotin biosynthesis</keyword>
<dbReference type="InterPro" id="IPR013785">
    <property type="entry name" value="Aldolase_TIM"/>
</dbReference>
<dbReference type="GO" id="GO:0051539">
    <property type="term" value="F:4 iron, 4 sulfur cluster binding"/>
    <property type="evidence" value="ECO:0007669"/>
    <property type="project" value="UniProtKB-KW"/>
</dbReference>
<dbReference type="SFLD" id="SFLDG01060">
    <property type="entry name" value="BATS_domain_containing"/>
    <property type="match status" value="1"/>
</dbReference>
<comment type="catalytic activity">
    <reaction evidence="12 13">
        <text>(4R,5S)-dethiobiotin + (sulfur carrier)-SH + 2 reduced [2Fe-2S]-[ferredoxin] + 2 S-adenosyl-L-methionine = (sulfur carrier)-H + biotin + 2 5'-deoxyadenosine + 2 L-methionine + 2 oxidized [2Fe-2S]-[ferredoxin]</text>
        <dbReference type="Rhea" id="RHEA:22060"/>
        <dbReference type="Rhea" id="RHEA-COMP:10000"/>
        <dbReference type="Rhea" id="RHEA-COMP:10001"/>
        <dbReference type="Rhea" id="RHEA-COMP:14737"/>
        <dbReference type="Rhea" id="RHEA-COMP:14739"/>
        <dbReference type="ChEBI" id="CHEBI:17319"/>
        <dbReference type="ChEBI" id="CHEBI:29917"/>
        <dbReference type="ChEBI" id="CHEBI:33737"/>
        <dbReference type="ChEBI" id="CHEBI:33738"/>
        <dbReference type="ChEBI" id="CHEBI:57586"/>
        <dbReference type="ChEBI" id="CHEBI:57844"/>
        <dbReference type="ChEBI" id="CHEBI:59789"/>
        <dbReference type="ChEBI" id="CHEBI:64428"/>
        <dbReference type="ChEBI" id="CHEBI:149473"/>
        <dbReference type="EC" id="2.8.1.6"/>
    </reaction>
</comment>
<dbReference type="GO" id="GO:0051537">
    <property type="term" value="F:2 iron, 2 sulfur cluster binding"/>
    <property type="evidence" value="ECO:0007669"/>
    <property type="project" value="UniProtKB-KW"/>
</dbReference>
<evidence type="ECO:0000259" key="15">
    <source>
        <dbReference type="PROSITE" id="PS51918"/>
    </source>
</evidence>
<reference evidence="17" key="1">
    <citation type="submission" date="2018-02" db="EMBL/GenBank/DDBJ databases">
        <authorList>
            <person name="Moore K."/>
            <person name="Momper L."/>
        </authorList>
    </citation>
    <scope>NUCLEOTIDE SEQUENCE [LARGE SCALE GENOMIC DNA]</scope>
    <source>
        <strain evidence="17">ULC18</strain>
    </source>
</reference>
<dbReference type="OrthoDB" id="9786826at2"/>
<protein>
    <recommendedName>
        <fullName evidence="3 13">Biotin synthase</fullName>
        <ecNumber evidence="3 13">2.8.1.6</ecNumber>
    </recommendedName>
</protein>
<feature type="binding site" evidence="13 14">
    <location>
        <position position="61"/>
    </location>
    <ligand>
        <name>[4Fe-4S] cluster</name>
        <dbReference type="ChEBI" id="CHEBI:49883"/>
        <note>4Fe-4S-S-AdoMet</note>
    </ligand>
</feature>
<dbReference type="EMBL" id="PVWK01000160">
    <property type="protein sequence ID" value="PSB23621.1"/>
    <property type="molecule type" value="Genomic_DNA"/>
</dbReference>
<feature type="domain" description="Radical SAM core" evidence="15">
    <location>
        <begin position="46"/>
        <end position="265"/>
    </location>
</feature>
<dbReference type="InterPro" id="IPR007197">
    <property type="entry name" value="rSAM"/>
</dbReference>
<evidence type="ECO:0000256" key="5">
    <source>
        <dbReference type="ARBA" id="ARBA00022679"/>
    </source>
</evidence>
<evidence type="ECO:0000256" key="8">
    <source>
        <dbReference type="ARBA" id="ARBA00022723"/>
    </source>
</evidence>
<keyword evidence="10 13" id="KW-0408">Iron</keyword>
<dbReference type="SUPFAM" id="SSF102114">
    <property type="entry name" value="Radical SAM enzymes"/>
    <property type="match status" value="1"/>
</dbReference>
<dbReference type="PROSITE" id="PS51918">
    <property type="entry name" value="RADICAL_SAM"/>
    <property type="match status" value="1"/>
</dbReference>
<comment type="cofactor">
    <cofactor evidence="13 14">
        <name>[4Fe-4S] cluster</name>
        <dbReference type="ChEBI" id="CHEBI:49883"/>
    </cofactor>
    <text evidence="13 14">Binds 1 [4Fe-4S] cluster. The cluster is coordinated with 3 cysteines and an exchangeable S-adenosyl-L-methionine.</text>
</comment>
<evidence type="ECO:0000256" key="7">
    <source>
        <dbReference type="ARBA" id="ARBA00022714"/>
    </source>
</evidence>
<dbReference type="PANTHER" id="PTHR22976">
    <property type="entry name" value="BIOTIN SYNTHASE"/>
    <property type="match status" value="1"/>
</dbReference>
<dbReference type="Proteomes" id="UP000239576">
    <property type="component" value="Unassembled WGS sequence"/>
</dbReference>
<comment type="subunit">
    <text evidence="13">Homodimer.</text>
</comment>
<evidence type="ECO:0000256" key="2">
    <source>
        <dbReference type="ARBA" id="ARBA00010765"/>
    </source>
</evidence>
<dbReference type="SMART" id="SM00876">
    <property type="entry name" value="BATS"/>
    <property type="match status" value="1"/>
</dbReference>
<evidence type="ECO:0000256" key="3">
    <source>
        <dbReference type="ARBA" id="ARBA00012236"/>
    </source>
</evidence>
<keyword evidence="17" id="KW-1185">Reference proteome</keyword>
<evidence type="ECO:0000256" key="4">
    <source>
        <dbReference type="ARBA" id="ARBA00022485"/>
    </source>
</evidence>
<dbReference type="RefSeq" id="WP_106261073.1">
    <property type="nucleotide sequence ID" value="NZ_CAWNSW010000141.1"/>
</dbReference>
<keyword evidence="4 13" id="KW-0004">4Fe-4S</keyword>
<reference evidence="16 17" key="2">
    <citation type="submission" date="2018-03" db="EMBL/GenBank/DDBJ databases">
        <title>The ancient ancestry and fast evolution of plastids.</title>
        <authorList>
            <person name="Moore K.R."/>
            <person name="Magnabosco C."/>
            <person name="Momper L."/>
            <person name="Gold D.A."/>
            <person name="Bosak T."/>
            <person name="Fournier G.P."/>
        </authorList>
    </citation>
    <scope>NUCLEOTIDE SEQUENCE [LARGE SCALE GENOMIC DNA]</scope>
    <source>
        <strain evidence="16 17">ULC18</strain>
    </source>
</reference>
<dbReference type="InterPro" id="IPR024177">
    <property type="entry name" value="Biotin_synthase"/>
</dbReference>
<keyword evidence="5 13" id="KW-0808">Transferase</keyword>
<dbReference type="PANTHER" id="PTHR22976:SF2">
    <property type="entry name" value="BIOTIN SYNTHASE, MITOCHONDRIAL"/>
    <property type="match status" value="1"/>
</dbReference>
<evidence type="ECO:0000313" key="16">
    <source>
        <dbReference type="EMBL" id="PSB23621.1"/>
    </source>
</evidence>
<keyword evidence="11 13" id="KW-0411">Iron-sulfur</keyword>
<comment type="function">
    <text evidence="13">Catalyzes the conversion of dethiobiotin (DTB) to biotin by the insertion of a sulfur atom into dethiobiotin via a radical-based mechanism.</text>
</comment>
<evidence type="ECO:0000256" key="14">
    <source>
        <dbReference type="PIRSR" id="PIRSR001619-1"/>
    </source>
</evidence>
<feature type="binding site" evidence="13 14">
    <location>
        <position position="68"/>
    </location>
    <ligand>
        <name>[4Fe-4S] cluster</name>
        <dbReference type="ChEBI" id="CHEBI:49883"/>
        <note>4Fe-4S-S-AdoMet</note>
    </ligand>
</feature>
<sequence>MTTTLPQTLTAAQESVRERIDRTYHQPLPDLLFEAQRMHREHHDPRAVQLCTLCNIKTGLCPEDCGYCSQSVHNKTELEPQPLADIETVLAEATAAKAHGSTRFCMGAAWREVKDGAQFDRVLEMVRQVAALQMEVCCTLGMLKPHQAQRLKEAGLTAYNHNLDTSPEYYGKVITTRTYQDRLETIQAVSAAGISVCCGGILGMGEAVDDRLSLLAALAALDPLPESIPINCLVPVAGTPLQNVAPVDSIELVRMVATTRVLFPKAIVRLSAGRLQMSDELQALCMLAGANSIFTGPVLLTTPNPDSTQDEQLLKRLGMVPRVLQ</sequence>
<evidence type="ECO:0000256" key="13">
    <source>
        <dbReference type="HAMAP-Rule" id="MF_01694"/>
    </source>
</evidence>
<evidence type="ECO:0000256" key="11">
    <source>
        <dbReference type="ARBA" id="ARBA00023014"/>
    </source>
</evidence>
<dbReference type="Gene3D" id="3.20.20.70">
    <property type="entry name" value="Aldolase class I"/>
    <property type="match status" value="1"/>
</dbReference>
<gene>
    <name evidence="13 16" type="primary">bioB</name>
    <name evidence="16" type="ORF">C7B82_30570</name>
</gene>
<feature type="binding site" evidence="13 14">
    <location>
        <position position="197"/>
    </location>
    <ligand>
        <name>[2Fe-2S] cluster</name>
        <dbReference type="ChEBI" id="CHEBI:190135"/>
    </ligand>
</feature>
<dbReference type="CDD" id="cd01335">
    <property type="entry name" value="Radical_SAM"/>
    <property type="match status" value="1"/>
</dbReference>
<dbReference type="GO" id="GO:0005506">
    <property type="term" value="F:iron ion binding"/>
    <property type="evidence" value="ECO:0007669"/>
    <property type="project" value="UniProtKB-UniRule"/>
</dbReference>
<comment type="cofactor">
    <cofactor evidence="13">
        <name>[2Fe-2S] cluster</name>
        <dbReference type="ChEBI" id="CHEBI:190135"/>
    </cofactor>
    <text evidence="13">Binds 1 [2Fe-2S] cluster. The cluster is coordinated with 3 cysteines and 1 arginine.</text>
</comment>
<proteinExistence type="inferred from homology"/>
<dbReference type="SFLD" id="SFLDS00029">
    <property type="entry name" value="Radical_SAM"/>
    <property type="match status" value="1"/>
</dbReference>
<accession>A0A2T1DT82</accession>
<dbReference type="NCBIfam" id="TIGR00433">
    <property type="entry name" value="bioB"/>
    <property type="match status" value="1"/>
</dbReference>
<dbReference type="InterPro" id="IPR058240">
    <property type="entry name" value="rSAM_sf"/>
</dbReference>
<dbReference type="AlphaFoldDB" id="A0A2T1DT82"/>
<name>A0A2T1DT82_9CYAN</name>
<evidence type="ECO:0000256" key="12">
    <source>
        <dbReference type="ARBA" id="ARBA00051157"/>
    </source>
</evidence>
<keyword evidence="6 13" id="KW-0949">S-adenosyl-L-methionine</keyword>
<evidence type="ECO:0000256" key="6">
    <source>
        <dbReference type="ARBA" id="ARBA00022691"/>
    </source>
</evidence>
<dbReference type="EC" id="2.8.1.6" evidence="3 13"/>
<evidence type="ECO:0000256" key="9">
    <source>
        <dbReference type="ARBA" id="ARBA00022756"/>
    </source>
</evidence>
<dbReference type="SFLD" id="SFLDF00272">
    <property type="entry name" value="biotin_synthase"/>
    <property type="match status" value="1"/>
</dbReference>
<feature type="binding site" evidence="13 14">
    <location>
        <position position="137"/>
    </location>
    <ligand>
        <name>[2Fe-2S] cluster</name>
        <dbReference type="ChEBI" id="CHEBI:190135"/>
    </ligand>
</feature>
<feature type="binding site" evidence="13 14">
    <location>
        <position position="105"/>
    </location>
    <ligand>
        <name>[2Fe-2S] cluster</name>
        <dbReference type="ChEBI" id="CHEBI:190135"/>
    </ligand>
</feature>
<dbReference type="PIRSF" id="PIRSF001619">
    <property type="entry name" value="Biotin_synth"/>
    <property type="match status" value="1"/>
</dbReference>
<keyword evidence="7 13" id="KW-0001">2Fe-2S</keyword>
<dbReference type="HAMAP" id="MF_01694">
    <property type="entry name" value="BioB"/>
    <property type="match status" value="1"/>
</dbReference>
<evidence type="ECO:0000256" key="1">
    <source>
        <dbReference type="ARBA" id="ARBA00004942"/>
    </source>
</evidence>
<organism evidence="16 17">
    <name type="scientific">Stenomitos frigidus ULC18</name>
    <dbReference type="NCBI Taxonomy" id="2107698"/>
    <lineage>
        <taxon>Bacteria</taxon>
        <taxon>Bacillati</taxon>
        <taxon>Cyanobacteriota</taxon>
        <taxon>Cyanophyceae</taxon>
        <taxon>Leptolyngbyales</taxon>
        <taxon>Leptolyngbyaceae</taxon>
        <taxon>Stenomitos</taxon>
    </lineage>
</organism>
<dbReference type="InterPro" id="IPR002684">
    <property type="entry name" value="Biotin_synth/BioAB"/>
</dbReference>
<evidence type="ECO:0000313" key="17">
    <source>
        <dbReference type="Proteomes" id="UP000239576"/>
    </source>
</evidence>
<comment type="caution">
    <text evidence="16">The sequence shown here is derived from an EMBL/GenBank/DDBJ whole genome shotgun (WGS) entry which is preliminary data.</text>
</comment>
<evidence type="ECO:0000256" key="10">
    <source>
        <dbReference type="ARBA" id="ARBA00023004"/>
    </source>
</evidence>
<feature type="binding site" evidence="13 14">
    <location>
        <position position="65"/>
    </location>
    <ligand>
        <name>[4Fe-4S] cluster</name>
        <dbReference type="ChEBI" id="CHEBI:49883"/>
        <note>4Fe-4S-S-AdoMet</note>
    </ligand>
</feature>
<comment type="similarity">
    <text evidence="2 13">Belongs to the radical SAM superfamily. Biotin synthase family.</text>
</comment>
<dbReference type="GO" id="GO:0009102">
    <property type="term" value="P:biotin biosynthetic process"/>
    <property type="evidence" value="ECO:0007669"/>
    <property type="project" value="UniProtKB-UniRule"/>
</dbReference>
<comment type="cofactor">
    <cofactor evidence="14">
        <name>[2Fe-2S] cluster</name>
        <dbReference type="ChEBI" id="CHEBI:190135"/>
    </cofactor>
    <text evidence="14">Binds 1 [2Fe-2S] cluster. The cluster is coordinated with 3 cysteines and 1 arginine.</text>
</comment>
<dbReference type="Pfam" id="PF06968">
    <property type="entry name" value="BATS"/>
    <property type="match status" value="1"/>
</dbReference>
<dbReference type="SMART" id="SM00729">
    <property type="entry name" value="Elp3"/>
    <property type="match status" value="1"/>
</dbReference>
<dbReference type="UniPathway" id="UPA00078">
    <property type="reaction ID" value="UER00162"/>
</dbReference>
<dbReference type="InterPro" id="IPR010722">
    <property type="entry name" value="BATS_dom"/>
</dbReference>
<dbReference type="Pfam" id="PF04055">
    <property type="entry name" value="Radical_SAM"/>
    <property type="match status" value="1"/>
</dbReference>